<organism evidence="2 3">
    <name type="scientific">Pristionchus entomophagus</name>
    <dbReference type="NCBI Taxonomy" id="358040"/>
    <lineage>
        <taxon>Eukaryota</taxon>
        <taxon>Metazoa</taxon>
        <taxon>Ecdysozoa</taxon>
        <taxon>Nematoda</taxon>
        <taxon>Chromadorea</taxon>
        <taxon>Rhabditida</taxon>
        <taxon>Rhabditina</taxon>
        <taxon>Diplogasteromorpha</taxon>
        <taxon>Diplogasteroidea</taxon>
        <taxon>Neodiplogasteridae</taxon>
        <taxon>Pristionchus</taxon>
    </lineage>
</organism>
<feature type="transmembrane region" description="Helical" evidence="1">
    <location>
        <begin position="76"/>
        <end position="97"/>
    </location>
</feature>
<keyword evidence="3" id="KW-1185">Reference proteome</keyword>
<sequence length="161" mass="17717">MSTNKLKCLKLALTAAAVILHAILFLYITTICSDPWSEIIGASLLMYSLPIYCTLVQPISAVEEEEQENVSKECRAAARAYCLFVIVVCCTVASVAAADWIDLVRAETILAFLNSAVLDCVTHFIPRIFMPELVRLIVASVRDVVGYLICQSILMKSANEQ</sequence>
<dbReference type="EMBL" id="BTSX01000005">
    <property type="protein sequence ID" value="GMT00110.1"/>
    <property type="molecule type" value="Genomic_DNA"/>
</dbReference>
<feature type="transmembrane region" description="Helical" evidence="1">
    <location>
        <begin position="36"/>
        <end position="55"/>
    </location>
</feature>
<comment type="caution">
    <text evidence="2">The sequence shown here is derived from an EMBL/GenBank/DDBJ whole genome shotgun (WGS) entry which is preliminary data.</text>
</comment>
<keyword evidence="1" id="KW-0472">Membrane</keyword>
<name>A0AAV5TZZ0_9BILA</name>
<keyword evidence="1" id="KW-1133">Transmembrane helix</keyword>
<evidence type="ECO:0000256" key="1">
    <source>
        <dbReference type="SAM" id="Phobius"/>
    </source>
</evidence>
<keyword evidence="1" id="KW-0812">Transmembrane</keyword>
<proteinExistence type="predicted"/>
<dbReference type="AlphaFoldDB" id="A0AAV5TZZ0"/>
<evidence type="ECO:0000313" key="3">
    <source>
        <dbReference type="Proteomes" id="UP001432027"/>
    </source>
</evidence>
<dbReference type="Proteomes" id="UP001432027">
    <property type="component" value="Unassembled WGS sequence"/>
</dbReference>
<protein>
    <recommendedName>
        <fullName evidence="4">G protein-coupled receptor</fullName>
    </recommendedName>
</protein>
<gene>
    <name evidence="2" type="ORF">PENTCL1PPCAC_22284</name>
</gene>
<evidence type="ECO:0000313" key="2">
    <source>
        <dbReference type="EMBL" id="GMT00110.1"/>
    </source>
</evidence>
<accession>A0AAV5TZZ0</accession>
<reference evidence="2" key="1">
    <citation type="submission" date="2023-10" db="EMBL/GenBank/DDBJ databases">
        <title>Genome assembly of Pristionchus species.</title>
        <authorList>
            <person name="Yoshida K."/>
            <person name="Sommer R.J."/>
        </authorList>
    </citation>
    <scope>NUCLEOTIDE SEQUENCE</scope>
    <source>
        <strain evidence="2">RS0144</strain>
    </source>
</reference>
<feature type="transmembrane region" description="Helical" evidence="1">
    <location>
        <begin position="12"/>
        <end position="30"/>
    </location>
</feature>
<evidence type="ECO:0008006" key="4">
    <source>
        <dbReference type="Google" id="ProtNLM"/>
    </source>
</evidence>